<comment type="caution">
    <text evidence="2">The sequence shown here is derived from an EMBL/GenBank/DDBJ whole genome shotgun (WGS) entry which is preliminary data.</text>
</comment>
<dbReference type="EMBL" id="VLPK01000012">
    <property type="protein sequence ID" value="TSJ34890.1"/>
    <property type="molecule type" value="Genomic_DNA"/>
</dbReference>
<protein>
    <recommendedName>
        <fullName evidence="4">YtxH domain-containing protein</fullName>
    </recommendedName>
</protein>
<evidence type="ECO:0000313" key="2">
    <source>
        <dbReference type="EMBL" id="TSJ34890.1"/>
    </source>
</evidence>
<keyword evidence="1" id="KW-1133">Transmembrane helix</keyword>
<keyword evidence="1" id="KW-0812">Transmembrane</keyword>
<evidence type="ECO:0000313" key="3">
    <source>
        <dbReference type="Proteomes" id="UP000318733"/>
    </source>
</evidence>
<dbReference type="Proteomes" id="UP000318733">
    <property type="component" value="Unassembled WGS sequence"/>
</dbReference>
<feature type="transmembrane region" description="Helical" evidence="1">
    <location>
        <begin position="12"/>
        <end position="32"/>
    </location>
</feature>
<dbReference type="RefSeq" id="WP_186292799.1">
    <property type="nucleotide sequence ID" value="NZ_VLPK01000012.1"/>
</dbReference>
<keyword evidence="3" id="KW-1185">Reference proteome</keyword>
<feature type="non-terminal residue" evidence="2">
    <location>
        <position position="63"/>
    </location>
</feature>
<organism evidence="2 3">
    <name type="scientific">Mucilaginibacter corticis</name>
    <dbReference type="NCBI Taxonomy" id="2597670"/>
    <lineage>
        <taxon>Bacteria</taxon>
        <taxon>Pseudomonadati</taxon>
        <taxon>Bacteroidota</taxon>
        <taxon>Sphingobacteriia</taxon>
        <taxon>Sphingobacteriales</taxon>
        <taxon>Sphingobacteriaceae</taxon>
        <taxon>Mucilaginibacter</taxon>
    </lineage>
</organism>
<accession>A0A556M4R3</accession>
<keyword evidence="1" id="KW-0472">Membrane</keyword>
<proteinExistence type="predicted"/>
<gene>
    <name evidence="2" type="ORF">FO440_24200</name>
</gene>
<dbReference type="AlphaFoldDB" id="A0A556M4R3"/>
<evidence type="ECO:0000256" key="1">
    <source>
        <dbReference type="SAM" id="Phobius"/>
    </source>
</evidence>
<name>A0A556M4R3_9SPHI</name>
<reference evidence="2 3" key="1">
    <citation type="submission" date="2019-07" db="EMBL/GenBank/DDBJ databases">
        <authorList>
            <person name="Huq M.A."/>
        </authorList>
    </citation>
    <scope>NUCLEOTIDE SEQUENCE [LARGE SCALE GENOMIC DNA]</scope>
    <source>
        <strain evidence="2 3">MAH-19</strain>
    </source>
</reference>
<sequence length="63" mass="6874">MKNPFKKEDHTGLIVGIAIGAAAGISLGWLYLTDDGAQYRRQISRRIKEGISDKAADVISKKT</sequence>
<evidence type="ECO:0008006" key="4">
    <source>
        <dbReference type="Google" id="ProtNLM"/>
    </source>
</evidence>